<dbReference type="Gene3D" id="1.10.150.240">
    <property type="entry name" value="Putative phosphatase, domain 2"/>
    <property type="match status" value="1"/>
</dbReference>
<organism evidence="1 2">
    <name type="scientific">Neomicrococcus lactis</name>
    <dbReference type="NCBI Taxonomy" id="732241"/>
    <lineage>
        <taxon>Bacteria</taxon>
        <taxon>Bacillati</taxon>
        <taxon>Actinomycetota</taxon>
        <taxon>Actinomycetes</taxon>
        <taxon>Micrococcales</taxon>
        <taxon>Micrococcaceae</taxon>
        <taxon>Neomicrococcus</taxon>
    </lineage>
</organism>
<dbReference type="SFLD" id="SFLDS00003">
    <property type="entry name" value="Haloacid_Dehalogenase"/>
    <property type="match status" value="1"/>
</dbReference>
<keyword evidence="2" id="KW-1185">Reference proteome</keyword>
<dbReference type="GO" id="GO:0004713">
    <property type="term" value="F:protein tyrosine kinase activity"/>
    <property type="evidence" value="ECO:0007669"/>
    <property type="project" value="TreeGrafter"/>
</dbReference>
<evidence type="ECO:0000313" key="1">
    <source>
        <dbReference type="EMBL" id="MBB5597872.1"/>
    </source>
</evidence>
<gene>
    <name evidence="1" type="ORF">BKA12_000952</name>
</gene>
<dbReference type="PANTHER" id="PTHR43434">
    <property type="entry name" value="PHOSPHOGLYCOLATE PHOSPHATASE"/>
    <property type="match status" value="1"/>
</dbReference>
<dbReference type="Proteomes" id="UP000523863">
    <property type="component" value="Unassembled WGS sequence"/>
</dbReference>
<sequence length="239" mass="25574">MGVEQDMKSAAGKAPGNYDAVILDLDGTVADPAGAITYGMARALEQCGLPVPSEEELENLVGPPLFYGFSSLDGVDADMADKLVKEYRAWYWNEGLKIARAYDGMEAFIKDAHEHGIKVALATSKPIVPATMIINNLDLAPFFTTLHGAEMDESVIRSHGPGKLRIVQAALDALGTEPERTVMVGDRHFDLDAGNELGLVTVGVKWGFAPEGELEASHPDAIVTTAAELRDMLIPAHSS</sequence>
<dbReference type="SFLD" id="SFLDG01129">
    <property type="entry name" value="C1.5:_HAD__Beta-PGM__Phosphata"/>
    <property type="match status" value="1"/>
</dbReference>
<dbReference type="GO" id="GO:0005829">
    <property type="term" value="C:cytosol"/>
    <property type="evidence" value="ECO:0007669"/>
    <property type="project" value="TreeGrafter"/>
</dbReference>
<protein>
    <submittedName>
        <fullName evidence="1">Phosphoglycolate phosphatase</fullName>
        <ecNumber evidence="1">3.1.3.18</ecNumber>
    </submittedName>
</protein>
<proteinExistence type="predicted"/>
<reference evidence="1 2" key="1">
    <citation type="submission" date="2020-08" db="EMBL/GenBank/DDBJ databases">
        <title>Sequencing the genomes of 1000 actinobacteria strains.</title>
        <authorList>
            <person name="Klenk H.-P."/>
        </authorList>
    </citation>
    <scope>NUCLEOTIDE SEQUENCE [LARGE SCALE GENOMIC DNA]</scope>
    <source>
        <strain evidence="1 2">DSM 23694</strain>
    </source>
</reference>
<dbReference type="PANTHER" id="PTHR43434:SF20">
    <property type="entry name" value="5'-NUCLEOTIDASE"/>
    <property type="match status" value="1"/>
</dbReference>
<dbReference type="Pfam" id="PF13419">
    <property type="entry name" value="HAD_2"/>
    <property type="match status" value="1"/>
</dbReference>
<accession>A0A7W8YAG5</accession>
<dbReference type="InterPro" id="IPR023198">
    <property type="entry name" value="PGP-like_dom2"/>
</dbReference>
<dbReference type="EC" id="3.1.3.18" evidence="1"/>
<keyword evidence="1" id="KW-0378">Hydrolase</keyword>
<dbReference type="GO" id="GO:0008967">
    <property type="term" value="F:phosphoglycolate phosphatase activity"/>
    <property type="evidence" value="ECO:0007669"/>
    <property type="project" value="UniProtKB-EC"/>
</dbReference>
<evidence type="ECO:0000313" key="2">
    <source>
        <dbReference type="Proteomes" id="UP000523863"/>
    </source>
</evidence>
<dbReference type="InterPro" id="IPR041492">
    <property type="entry name" value="HAD_2"/>
</dbReference>
<dbReference type="InterPro" id="IPR023214">
    <property type="entry name" value="HAD_sf"/>
</dbReference>
<dbReference type="SUPFAM" id="SSF56784">
    <property type="entry name" value="HAD-like"/>
    <property type="match status" value="1"/>
</dbReference>
<dbReference type="InterPro" id="IPR050155">
    <property type="entry name" value="HAD-like_hydrolase_sf"/>
</dbReference>
<dbReference type="AlphaFoldDB" id="A0A7W8YAG5"/>
<dbReference type="InterPro" id="IPR036412">
    <property type="entry name" value="HAD-like_sf"/>
</dbReference>
<comment type="caution">
    <text evidence="1">The sequence shown here is derived from an EMBL/GenBank/DDBJ whole genome shotgun (WGS) entry which is preliminary data.</text>
</comment>
<dbReference type="EMBL" id="JACHBL010000001">
    <property type="protein sequence ID" value="MBB5597872.1"/>
    <property type="molecule type" value="Genomic_DNA"/>
</dbReference>
<dbReference type="Gene3D" id="3.40.50.1000">
    <property type="entry name" value="HAD superfamily/HAD-like"/>
    <property type="match status" value="1"/>
</dbReference>
<dbReference type="RefSeq" id="WP_246361832.1">
    <property type="nucleotide sequence ID" value="NZ_JACHBL010000001.1"/>
</dbReference>
<name>A0A7W8YAG5_9MICC</name>